<keyword evidence="2" id="KW-0812">Transmembrane</keyword>
<keyword evidence="5" id="KW-1185">Reference proteome</keyword>
<dbReference type="InParanoid" id="E3IZI8"/>
<proteinExistence type="predicted"/>
<dbReference type="OrthoDB" id="3212216at2"/>
<dbReference type="AlphaFoldDB" id="E3IZI8"/>
<feature type="domain" description="DUF4097" evidence="3">
    <location>
        <begin position="102"/>
        <end position="304"/>
    </location>
</feature>
<sequence length="314" mass="31263">MPELTPPTGPASEGDSAMADLSTAPATTATALTGPDGGGSGGDQPPTARSDAGHPGARVILLVLGTVLALGFAAFAGSQAMNWTTGRDKVDQHAVLPASVTRLEINTSSGNVILTGVASGPAVVDAHLTSTIRAPRLKVDVSGGTAKVSAHCGWNFTLSCGATLRITVPAGVTVVARSSSGDIRATDLRGPVDLATSSGNVITSGGTGTARLSTSSGDVRATGLAATSVYAHSSSGDVSLRLTAIPDDVTATTSSGDVRVAVPDGPSPYLVSVHTSSGDRTVGVRTDPTARRRITARTSSGNASVVYAPADQRP</sequence>
<gene>
    <name evidence="4" type="ordered locus">FraEuI1c_4768</name>
</gene>
<dbReference type="RefSeq" id="WP_013425876.1">
    <property type="nucleotide sequence ID" value="NC_014666.1"/>
</dbReference>
<feature type="region of interest" description="Disordered" evidence="1">
    <location>
        <begin position="1"/>
        <end position="53"/>
    </location>
</feature>
<dbReference type="Proteomes" id="UP000002484">
    <property type="component" value="Chromosome"/>
</dbReference>
<dbReference type="Gene3D" id="2.160.20.120">
    <property type="match status" value="1"/>
</dbReference>
<organism evidence="4 5">
    <name type="scientific">Pseudofrankia inefficax (strain DSM 45817 / CECT 9037 / DDB 130130 / EuI1c)</name>
    <name type="common">Frankia inefficax</name>
    <dbReference type="NCBI Taxonomy" id="298654"/>
    <lineage>
        <taxon>Bacteria</taxon>
        <taxon>Bacillati</taxon>
        <taxon>Actinomycetota</taxon>
        <taxon>Actinomycetes</taxon>
        <taxon>Frankiales</taxon>
        <taxon>Frankiaceae</taxon>
        <taxon>Pseudofrankia</taxon>
    </lineage>
</organism>
<dbReference type="STRING" id="298654.FraEuI1c_4768"/>
<protein>
    <recommendedName>
        <fullName evidence="3">DUF4097 domain-containing protein</fullName>
    </recommendedName>
</protein>
<evidence type="ECO:0000259" key="3">
    <source>
        <dbReference type="Pfam" id="PF13349"/>
    </source>
</evidence>
<reference evidence="4 5" key="1">
    <citation type="submission" date="2010-10" db="EMBL/GenBank/DDBJ databases">
        <title>Complete sequence of Frankia sp. EuI1c.</title>
        <authorList>
            <consortium name="US DOE Joint Genome Institute"/>
            <person name="Lucas S."/>
            <person name="Copeland A."/>
            <person name="Lapidus A."/>
            <person name="Cheng J.-F."/>
            <person name="Bruce D."/>
            <person name="Goodwin L."/>
            <person name="Pitluck S."/>
            <person name="Chertkov O."/>
            <person name="Detter J.C."/>
            <person name="Han C."/>
            <person name="Tapia R."/>
            <person name="Land M."/>
            <person name="Hauser L."/>
            <person name="Jeffries C."/>
            <person name="Kyrpides N."/>
            <person name="Ivanova N."/>
            <person name="Mikhailova N."/>
            <person name="Beauchemin N."/>
            <person name="Sen A."/>
            <person name="Sur S.A."/>
            <person name="Gtari M."/>
            <person name="Wall L."/>
            <person name="Tisa L."/>
            <person name="Woyke T."/>
        </authorList>
    </citation>
    <scope>NUCLEOTIDE SEQUENCE [LARGE SCALE GENOMIC DNA]</scope>
    <source>
        <strain evidence="5">DSM 45817 / CECT 9037 / EuI1c</strain>
    </source>
</reference>
<keyword evidence="2" id="KW-0472">Membrane</keyword>
<evidence type="ECO:0000313" key="4">
    <source>
        <dbReference type="EMBL" id="ADP82758.1"/>
    </source>
</evidence>
<dbReference type="InterPro" id="IPR025164">
    <property type="entry name" value="Toastrack_DUF4097"/>
</dbReference>
<evidence type="ECO:0000256" key="2">
    <source>
        <dbReference type="SAM" id="Phobius"/>
    </source>
</evidence>
<dbReference type="Pfam" id="PF13349">
    <property type="entry name" value="DUF4097"/>
    <property type="match status" value="1"/>
</dbReference>
<feature type="compositionally biased region" description="Low complexity" evidence="1">
    <location>
        <begin position="19"/>
        <end position="34"/>
    </location>
</feature>
<dbReference type="KEGG" id="fri:FraEuI1c_4768"/>
<evidence type="ECO:0000256" key="1">
    <source>
        <dbReference type="SAM" id="MobiDB-lite"/>
    </source>
</evidence>
<dbReference type="eggNOG" id="COG3595">
    <property type="taxonomic scope" value="Bacteria"/>
</dbReference>
<accession>E3IZI8</accession>
<evidence type="ECO:0000313" key="5">
    <source>
        <dbReference type="Proteomes" id="UP000002484"/>
    </source>
</evidence>
<dbReference type="HOGENOM" id="CLU_076844_0_0_11"/>
<feature type="transmembrane region" description="Helical" evidence="2">
    <location>
        <begin position="59"/>
        <end position="77"/>
    </location>
</feature>
<dbReference type="EMBL" id="CP002299">
    <property type="protein sequence ID" value="ADP82758.1"/>
    <property type="molecule type" value="Genomic_DNA"/>
</dbReference>
<keyword evidence="2" id="KW-1133">Transmembrane helix</keyword>
<name>E3IZI8_PSEI1</name>